<dbReference type="PANTHER" id="PTHR10902">
    <property type="entry name" value="60S RIBOSOMAL PROTEIN L35A"/>
    <property type="match status" value="1"/>
</dbReference>
<dbReference type="SUPFAM" id="SSF50447">
    <property type="entry name" value="Translation proteins"/>
    <property type="match status" value="1"/>
</dbReference>
<dbReference type="GO" id="GO:0003735">
    <property type="term" value="F:structural constituent of ribosome"/>
    <property type="evidence" value="ECO:0007669"/>
    <property type="project" value="InterPro"/>
</dbReference>
<evidence type="ECO:0000256" key="2">
    <source>
        <dbReference type="ARBA" id="ARBA00022980"/>
    </source>
</evidence>
<dbReference type="InterPro" id="IPR009000">
    <property type="entry name" value="Transl_B-barrel_sf"/>
</dbReference>
<dbReference type="AlphaFoldDB" id="A0A9R1PGF3"/>
<accession>A0A9R1PGF3</accession>
<evidence type="ECO:0000313" key="5">
    <source>
        <dbReference type="Proteomes" id="UP000324705"/>
    </source>
</evidence>
<dbReference type="GO" id="GO:0005840">
    <property type="term" value="C:ribosome"/>
    <property type="evidence" value="ECO:0007669"/>
    <property type="project" value="UniProtKB-KW"/>
</dbReference>
<proteinExistence type="inferred from homology"/>
<sequence>MFASSVGTEAAAVVRKMVNLSSPPRRCCSSKMVKGRTGQRVRLYVRGTILGYKRSRQIQVNTREDVAWYGGKRMACVYKAKTKQRHQLPLHLGQGLPLPRKH</sequence>
<evidence type="ECO:0000256" key="3">
    <source>
        <dbReference type="ARBA" id="ARBA00023274"/>
    </source>
</evidence>
<organism evidence="4 5">
    <name type="scientific">Triticum turgidum subsp. durum</name>
    <name type="common">Durum wheat</name>
    <name type="synonym">Triticum durum</name>
    <dbReference type="NCBI Taxonomy" id="4567"/>
    <lineage>
        <taxon>Eukaryota</taxon>
        <taxon>Viridiplantae</taxon>
        <taxon>Streptophyta</taxon>
        <taxon>Embryophyta</taxon>
        <taxon>Tracheophyta</taxon>
        <taxon>Spermatophyta</taxon>
        <taxon>Magnoliopsida</taxon>
        <taxon>Liliopsida</taxon>
        <taxon>Poales</taxon>
        <taxon>Poaceae</taxon>
        <taxon>BOP clade</taxon>
        <taxon>Pooideae</taxon>
        <taxon>Triticodae</taxon>
        <taxon>Triticeae</taxon>
        <taxon>Triticinae</taxon>
        <taxon>Triticum</taxon>
    </lineage>
</organism>
<dbReference type="GO" id="GO:0006412">
    <property type="term" value="P:translation"/>
    <property type="evidence" value="ECO:0007669"/>
    <property type="project" value="InterPro"/>
</dbReference>
<dbReference type="InterPro" id="IPR038661">
    <property type="entry name" value="Ribosomal_eL33_sf"/>
</dbReference>
<dbReference type="InterPro" id="IPR001780">
    <property type="entry name" value="Ribosomal_eL33"/>
</dbReference>
<evidence type="ECO:0000313" key="4">
    <source>
        <dbReference type="EMBL" id="VAH42969.1"/>
    </source>
</evidence>
<keyword evidence="5" id="KW-1185">Reference proteome</keyword>
<protein>
    <recommendedName>
        <fullName evidence="6">60S ribosomal protein L35a</fullName>
    </recommendedName>
</protein>
<evidence type="ECO:0000256" key="1">
    <source>
        <dbReference type="ARBA" id="ARBA00009269"/>
    </source>
</evidence>
<evidence type="ECO:0008006" key="6">
    <source>
        <dbReference type="Google" id="ProtNLM"/>
    </source>
</evidence>
<name>A0A9R1PGF3_TRITD</name>
<reference evidence="4 5" key="1">
    <citation type="submission" date="2017-09" db="EMBL/GenBank/DDBJ databases">
        <authorList>
            <consortium name="International Durum Wheat Genome Sequencing Consortium (IDWGSC)"/>
            <person name="Milanesi L."/>
        </authorList>
    </citation>
    <scope>NUCLEOTIDE SEQUENCE [LARGE SCALE GENOMIC DNA]</scope>
    <source>
        <strain evidence="5">cv. Svevo</strain>
    </source>
</reference>
<dbReference type="GO" id="GO:1990904">
    <property type="term" value="C:ribonucleoprotein complex"/>
    <property type="evidence" value="ECO:0007669"/>
    <property type="project" value="UniProtKB-KW"/>
</dbReference>
<keyword evidence="3" id="KW-0687">Ribonucleoprotein</keyword>
<gene>
    <name evidence="4" type="ORF">TRITD_2Bv1G050420</name>
</gene>
<comment type="similarity">
    <text evidence="1">Belongs to the eukaryotic ribosomal protein eL33 family.</text>
</comment>
<dbReference type="EMBL" id="LT934114">
    <property type="protein sequence ID" value="VAH42969.1"/>
    <property type="molecule type" value="Genomic_DNA"/>
</dbReference>
<dbReference type="Gene3D" id="2.40.10.190">
    <property type="entry name" value="translation elongation factor selb, chain A, domain 4"/>
    <property type="match status" value="1"/>
</dbReference>
<dbReference type="Proteomes" id="UP000324705">
    <property type="component" value="Chromosome 2B"/>
</dbReference>
<dbReference type="Gramene" id="TRITD2Bv1G050420.1">
    <property type="protein sequence ID" value="TRITD2Bv1G050420.1"/>
    <property type="gene ID" value="TRITD2Bv1G050420"/>
</dbReference>
<keyword evidence="2" id="KW-0689">Ribosomal protein</keyword>